<keyword evidence="3" id="KW-1185">Reference proteome</keyword>
<evidence type="ECO:0000313" key="3">
    <source>
        <dbReference type="Proteomes" id="UP000199524"/>
    </source>
</evidence>
<reference evidence="3" key="1">
    <citation type="submission" date="2016-10" db="EMBL/GenBank/DDBJ databases">
        <authorList>
            <person name="Varghese N."/>
            <person name="Submissions S."/>
        </authorList>
    </citation>
    <scope>NUCLEOTIDE SEQUENCE [LARGE SCALE GENOMIC DNA]</scope>
    <source>
        <strain evidence="3">ATCC 23835</strain>
    </source>
</reference>
<dbReference type="EMBL" id="LT629777">
    <property type="protein sequence ID" value="SDS49714.1"/>
    <property type="molecule type" value="Genomic_DNA"/>
</dbReference>
<evidence type="ECO:0000313" key="2">
    <source>
        <dbReference type="EMBL" id="SDS49714.1"/>
    </source>
</evidence>
<dbReference type="AlphaFoldDB" id="A0A1H1SNY9"/>
<keyword evidence="1" id="KW-0472">Membrane</keyword>
<evidence type="ECO:0000256" key="1">
    <source>
        <dbReference type="SAM" id="Phobius"/>
    </source>
</evidence>
<sequence>MIFGPDPSAILLIFLLAALAVVSAIGLLWVLVALLFARTRRHLRRNPWRYGCLVVVSLVFAGLGGTMWRDFQRIDAESQARQQALNPRLEAELHLGELSFPAGSQAHLVTLDAEDWQGKPQAHGLESLKAIELPEPQDVLGMPVSAIDFSPGYSESRLRLERDRVIEDWSCAASEWVSFRREAQDTYRPSRWRFDQCNLVPGVHVAGVIWPAGTVLSGDRQGWMLRAEDADDLDIALDGLHLSALRLDLDSQRRVEKWDGQLARPATLGEWLYPQGTRVRGDERGAWLFSPTGEHDAINQRTGEKVAEGQSILQRRGDTTPVTIKPNSEVGVIDWFVVTPAQ</sequence>
<organism evidence="2 3">
    <name type="scientific">Pseudomonas asplenii</name>
    <dbReference type="NCBI Taxonomy" id="53407"/>
    <lineage>
        <taxon>Bacteria</taxon>
        <taxon>Pseudomonadati</taxon>
        <taxon>Pseudomonadota</taxon>
        <taxon>Gammaproteobacteria</taxon>
        <taxon>Pseudomonadales</taxon>
        <taxon>Pseudomonadaceae</taxon>
        <taxon>Pseudomonas</taxon>
    </lineage>
</organism>
<keyword evidence="1" id="KW-1133">Transmembrane helix</keyword>
<name>A0A1H1SNY9_9PSED</name>
<dbReference type="Proteomes" id="UP000199524">
    <property type="component" value="Chromosome I"/>
</dbReference>
<feature type="transmembrane region" description="Helical" evidence="1">
    <location>
        <begin position="48"/>
        <end position="68"/>
    </location>
</feature>
<protein>
    <submittedName>
        <fullName evidence="2">Uncharacterized protein</fullName>
    </submittedName>
</protein>
<proteinExistence type="predicted"/>
<accession>A0A1H1SNY9</accession>
<keyword evidence="1" id="KW-0812">Transmembrane</keyword>
<gene>
    <name evidence="2" type="ORF">SAMN05216598_1776</name>
</gene>
<feature type="transmembrane region" description="Helical" evidence="1">
    <location>
        <begin position="12"/>
        <end position="36"/>
    </location>
</feature>